<sequence length="85" mass="9714">MVVCGRGKLGYLTGDLAEPEITHPNYDLWQAENSKERVYELLAGLNNDLDEVKGRIISRSPFPSTEEEIEDIRIEESHAPKRRNC</sequence>
<reference evidence="1 2" key="1">
    <citation type="submission" date="2024-01" db="EMBL/GenBank/DDBJ databases">
        <title>The complete chloroplast genome sequence of Lithospermum erythrorhizon: insights into the phylogenetic relationship among Boraginaceae species and the maternal lineages of purple gromwells.</title>
        <authorList>
            <person name="Okada T."/>
            <person name="Watanabe K."/>
        </authorList>
    </citation>
    <scope>NUCLEOTIDE SEQUENCE [LARGE SCALE GENOMIC DNA]</scope>
</reference>
<name>A0AAV3R7P6_LITER</name>
<evidence type="ECO:0000313" key="1">
    <source>
        <dbReference type="EMBL" id="GAA0171938.1"/>
    </source>
</evidence>
<proteinExistence type="predicted"/>
<dbReference type="AlphaFoldDB" id="A0AAV3R7P6"/>
<gene>
    <name evidence="1" type="ORF">LIER_25862</name>
</gene>
<comment type="caution">
    <text evidence="1">The sequence shown here is derived from an EMBL/GenBank/DDBJ whole genome shotgun (WGS) entry which is preliminary data.</text>
</comment>
<dbReference type="EMBL" id="BAABME010007884">
    <property type="protein sequence ID" value="GAA0171938.1"/>
    <property type="molecule type" value="Genomic_DNA"/>
</dbReference>
<organism evidence="1 2">
    <name type="scientific">Lithospermum erythrorhizon</name>
    <name type="common">Purple gromwell</name>
    <name type="synonym">Lithospermum officinale var. erythrorhizon</name>
    <dbReference type="NCBI Taxonomy" id="34254"/>
    <lineage>
        <taxon>Eukaryota</taxon>
        <taxon>Viridiplantae</taxon>
        <taxon>Streptophyta</taxon>
        <taxon>Embryophyta</taxon>
        <taxon>Tracheophyta</taxon>
        <taxon>Spermatophyta</taxon>
        <taxon>Magnoliopsida</taxon>
        <taxon>eudicotyledons</taxon>
        <taxon>Gunneridae</taxon>
        <taxon>Pentapetalae</taxon>
        <taxon>asterids</taxon>
        <taxon>lamiids</taxon>
        <taxon>Boraginales</taxon>
        <taxon>Boraginaceae</taxon>
        <taxon>Boraginoideae</taxon>
        <taxon>Lithospermeae</taxon>
        <taxon>Lithospermum</taxon>
    </lineage>
</organism>
<protein>
    <submittedName>
        <fullName evidence="1">Uncharacterized protein</fullName>
    </submittedName>
</protein>
<accession>A0AAV3R7P6</accession>
<keyword evidence="2" id="KW-1185">Reference proteome</keyword>
<evidence type="ECO:0000313" key="2">
    <source>
        <dbReference type="Proteomes" id="UP001454036"/>
    </source>
</evidence>
<dbReference type="Proteomes" id="UP001454036">
    <property type="component" value="Unassembled WGS sequence"/>
</dbReference>